<dbReference type="Proteomes" id="UP000053087">
    <property type="component" value="Chromosome"/>
</dbReference>
<dbReference type="EMBL" id="CP032683">
    <property type="protein sequence ID" value="AYK14313.1"/>
    <property type="molecule type" value="Genomic_DNA"/>
</dbReference>
<dbReference type="AlphaFoldDB" id="A0A660HPY0"/>
<sequence>MLNSLETDNILKNQSAGIFVRDRSNCFNLSPQARAGLVSPAHLPLFGLCFIFKPFKQATSFLFSRCSPLYLQDTQTAFYDGESPVFLNACTFLHNYNYDPEDAVFSDKFSEIIRDYPLFTVDNTDGLKGFLLDKLENGNGLEVLEKIESGKYKPSKKLMDHVGNLIKGKPEYTLLDEQLVVFDKVLSCVKNGFFDNQKNVIIVKGGPGTGKSVIALNLMSSLLLDGYNAHYATGSRAFTETLRKIVGTRGSAQFKYFNSYMNEEENSVDVLIADEAHRIRKTSNNRFTPLERKSKIPQIEELINVAKVLVLFIDDDQVVRPDEIGSVEYIKAYAKENNCQVFEYELEAQFRCNGSDGFVNWVNNTLGIQKTANVIWTQKEEFDFQIMSSPEELEASIIEKIKEGFTGRLTAGFCWPWSQPNRDGKLLNDVVIGDFKRPWNAKQDAKKLAKHIPKAPLWAYDPNGINQVGCVYTIQGFEFDYVGVIFGKDLVYNFDIQRWEGHPEYSEDTVVKRSNDQFTDLVKNTYRVLLSRGMKGCYVYFMDKDTENFFKSRMEY</sequence>
<protein>
    <submittedName>
        <fullName evidence="2">DUF2075 domain-containing protein</fullName>
    </submittedName>
</protein>
<dbReference type="Gene3D" id="3.40.50.300">
    <property type="entry name" value="P-loop containing nucleotide triphosphate hydrolases"/>
    <property type="match status" value="1"/>
</dbReference>
<reference evidence="3 5" key="3">
    <citation type="journal article" date="2020" name="Biotechnol. Biofuels">
        <title>New insights from the biogas microbiome by comprehensive genome-resolved metagenomics of nearly 1600 species originating from multiple anaerobic digesters.</title>
        <authorList>
            <person name="Campanaro S."/>
            <person name="Treu L."/>
            <person name="Rodriguez-R L.M."/>
            <person name="Kovalovszki A."/>
            <person name="Ziels R.M."/>
            <person name="Maus I."/>
            <person name="Zhu X."/>
            <person name="Kougias P.G."/>
            <person name="Basile A."/>
            <person name="Luo G."/>
            <person name="Schluter A."/>
            <person name="Konstantinidis K.T."/>
            <person name="Angelidaki I."/>
        </authorList>
    </citation>
    <scope>NUCLEOTIDE SEQUENCE [LARGE SCALE GENOMIC DNA]</scope>
    <source>
        <strain evidence="3">AS22ysBPME_46</strain>
    </source>
</reference>
<evidence type="ECO:0000313" key="3">
    <source>
        <dbReference type="EMBL" id="NLK32319.1"/>
    </source>
</evidence>
<reference evidence="2 4" key="1">
    <citation type="journal article" date="2016" name="Int. J. Syst. Evol. Microbiol.">
        <title>Methanosarcina flavescens sp. nov., a methanogenic archaeon isolated from a full-scale anaerobic digester.</title>
        <authorList>
            <person name="Kern T."/>
            <person name="Fischer M.A."/>
            <person name="Deppenmeier U."/>
            <person name="Schmitz R.A."/>
            <person name="Rother M."/>
        </authorList>
    </citation>
    <scope>NUCLEOTIDE SEQUENCE [LARGE SCALE GENOMIC DNA]</scope>
    <source>
        <strain evidence="2 4">E03.2</strain>
    </source>
</reference>
<keyword evidence="4" id="KW-1185">Reference proteome</keyword>
<gene>
    <name evidence="2" type="ORF">AOB57_003125</name>
    <name evidence="3" type="ORF">GX302_05620</name>
</gene>
<dbReference type="Pfam" id="PF09848">
    <property type="entry name" value="SLFN-g3_helicase"/>
    <property type="match status" value="1"/>
</dbReference>
<proteinExistence type="predicted"/>
<evidence type="ECO:0000313" key="5">
    <source>
        <dbReference type="Proteomes" id="UP000585579"/>
    </source>
</evidence>
<evidence type="ECO:0000259" key="1">
    <source>
        <dbReference type="Pfam" id="PF09848"/>
    </source>
</evidence>
<dbReference type="SUPFAM" id="SSF52540">
    <property type="entry name" value="P-loop containing nucleoside triphosphate hydrolases"/>
    <property type="match status" value="1"/>
</dbReference>
<evidence type="ECO:0000313" key="2">
    <source>
        <dbReference type="EMBL" id="AYK14313.1"/>
    </source>
</evidence>
<evidence type="ECO:0000313" key="4">
    <source>
        <dbReference type="Proteomes" id="UP000053087"/>
    </source>
</evidence>
<dbReference type="OrthoDB" id="56801at2157"/>
<organism evidence="2 4">
    <name type="scientific">Methanosarcina flavescens</name>
    <dbReference type="NCBI Taxonomy" id="1715806"/>
    <lineage>
        <taxon>Archaea</taxon>
        <taxon>Methanobacteriati</taxon>
        <taxon>Methanobacteriota</taxon>
        <taxon>Stenosarchaea group</taxon>
        <taxon>Methanomicrobia</taxon>
        <taxon>Methanosarcinales</taxon>
        <taxon>Methanosarcinaceae</taxon>
        <taxon>Methanosarcina</taxon>
    </lineage>
</organism>
<dbReference type="EMBL" id="JAAYQL010000029">
    <property type="protein sequence ID" value="NLK32319.1"/>
    <property type="molecule type" value="Genomic_DNA"/>
</dbReference>
<accession>A0A660HPY0</accession>
<dbReference type="InterPro" id="IPR027417">
    <property type="entry name" value="P-loop_NTPase"/>
</dbReference>
<dbReference type="InterPro" id="IPR018647">
    <property type="entry name" value="SLFN_3-like_DNA/RNA_helicase"/>
</dbReference>
<reference evidence="2" key="2">
    <citation type="submission" date="2018-10" db="EMBL/GenBank/DDBJ databases">
        <authorList>
            <person name="Fischer M.A."/>
            <person name="Kern T."/>
            <person name="Deppenmeier U."/>
            <person name="Schmitz R.A."/>
            <person name="Rother M."/>
        </authorList>
    </citation>
    <scope>NUCLEOTIDE SEQUENCE</scope>
    <source>
        <strain evidence="2">E03.2</strain>
    </source>
</reference>
<dbReference type="Proteomes" id="UP000585579">
    <property type="component" value="Unassembled WGS sequence"/>
</dbReference>
<name>A0A660HPY0_9EURY</name>
<feature type="domain" description="Schlafen group 3-like DNA/RNA helicase" evidence="1">
    <location>
        <begin position="198"/>
        <end position="543"/>
    </location>
</feature>
<dbReference type="KEGG" id="mfz:AOB57_003125"/>